<dbReference type="PANTHER" id="PTHR43745:SF2">
    <property type="entry name" value="NITROREDUCTASE MJ1384-RELATED"/>
    <property type="match status" value="1"/>
</dbReference>
<dbReference type="RefSeq" id="WP_254420306.1">
    <property type="nucleotide sequence ID" value="NZ_BAAAJB010000001.1"/>
</dbReference>
<organism evidence="3 4">
    <name type="scientific">Nocardiopsis exhalans</name>
    <dbReference type="NCBI Taxonomy" id="163604"/>
    <lineage>
        <taxon>Bacteria</taxon>
        <taxon>Bacillati</taxon>
        <taxon>Actinomycetota</taxon>
        <taxon>Actinomycetes</taxon>
        <taxon>Streptosporangiales</taxon>
        <taxon>Nocardiopsidaceae</taxon>
        <taxon>Nocardiopsis</taxon>
    </lineage>
</organism>
<dbReference type="InterPro" id="IPR020051">
    <property type="entry name" value="SagB-type_dehydrogenase"/>
</dbReference>
<feature type="domain" description="Nitroreductase" evidence="2">
    <location>
        <begin position="133"/>
        <end position="262"/>
    </location>
</feature>
<dbReference type="PANTHER" id="PTHR43745">
    <property type="entry name" value="NITROREDUCTASE MJ1384-RELATED"/>
    <property type="match status" value="1"/>
</dbReference>
<dbReference type="NCBIfam" id="TIGR03605">
    <property type="entry name" value="antibiot_sagB"/>
    <property type="match status" value="1"/>
</dbReference>
<dbReference type="Pfam" id="PF00881">
    <property type="entry name" value="Nitroreductase"/>
    <property type="match status" value="2"/>
</dbReference>
<keyword evidence="4" id="KW-1185">Reference proteome</keyword>
<dbReference type="InterPro" id="IPR052544">
    <property type="entry name" value="Bacteriocin_Proc_Enz"/>
</dbReference>
<accession>A0ABY5DE95</accession>
<evidence type="ECO:0000313" key="4">
    <source>
        <dbReference type="Proteomes" id="UP001055940"/>
    </source>
</evidence>
<dbReference type="EMBL" id="CP099837">
    <property type="protein sequence ID" value="USY21416.1"/>
    <property type="molecule type" value="Genomic_DNA"/>
</dbReference>
<reference evidence="3" key="1">
    <citation type="submission" date="2022-06" db="EMBL/GenBank/DDBJ databases">
        <authorList>
            <person name="Ping M."/>
        </authorList>
    </citation>
    <scope>NUCLEOTIDE SEQUENCE</scope>
    <source>
        <strain evidence="3">JCM11759T</strain>
    </source>
</reference>
<dbReference type="Proteomes" id="UP001055940">
    <property type="component" value="Chromosome"/>
</dbReference>
<proteinExistence type="predicted"/>
<feature type="region of interest" description="Disordered" evidence="1">
    <location>
        <begin position="40"/>
        <end position="99"/>
    </location>
</feature>
<dbReference type="SUPFAM" id="SSF55469">
    <property type="entry name" value="FMN-dependent nitroreductase-like"/>
    <property type="match status" value="2"/>
</dbReference>
<feature type="compositionally biased region" description="Basic residues" evidence="1">
    <location>
        <begin position="61"/>
        <end position="73"/>
    </location>
</feature>
<dbReference type="Gene3D" id="3.40.109.10">
    <property type="entry name" value="NADH Oxidase"/>
    <property type="match status" value="2"/>
</dbReference>
<dbReference type="CDD" id="cd02142">
    <property type="entry name" value="McbC_SagB-like_oxidoreductase"/>
    <property type="match status" value="1"/>
</dbReference>
<dbReference type="InterPro" id="IPR029479">
    <property type="entry name" value="Nitroreductase"/>
</dbReference>
<sequence length="551" mass="59504">MTRTHPNTTAVPVTGDEDADLVREYLYDVHYRWQAIHAQGQGGLDDPARPPLFTRPADPRRRFRLPAGPRHRIGPLGAALREEQTPPGAGADRSSSGRRSDLERLGELLFYGYGFSRTDLGPQVEWPWHRTVASARCFYPVELAVWSDAAPDGVHRYDPAHHELSELREDVGRSDLAAASAARLDGARTVLVVTARLGKTAFRYRNYAYRLATQEAGLVLGNLRVVASALGLGGHTRLRFLDEALAELLALPDDDSESVLALLPLWDRANAPTEPGYRPAAPVPPRRTVVPVAGGSGLEPVLSHRTLAVERASRLHDPAELEPVGAAAGPPLAGAEPAAGSDTDLPLAPLRQESGTDTGAAVLRRDSGPDVFLPAAKPVPVGVVADILLDAVRPDADDLWHETAPPEVGLHVIAGAVTDLPQGHYRYVDGALRTVSRADLRPPFQAMDVWRTEINVRTAPLMVAVTADAARLLEHHPRRAFRATQLLTGVVAQRVSLAAAAHGLSARVTNSYDADECARLLGLDGEREIPVFLLVLGEPNAPWHLGMRVRP</sequence>
<evidence type="ECO:0000259" key="2">
    <source>
        <dbReference type="Pfam" id="PF00881"/>
    </source>
</evidence>
<dbReference type="InterPro" id="IPR000415">
    <property type="entry name" value="Nitroreductase-like"/>
</dbReference>
<name>A0ABY5DE95_9ACTN</name>
<feature type="compositionally biased region" description="Low complexity" evidence="1">
    <location>
        <begin position="322"/>
        <end position="340"/>
    </location>
</feature>
<protein>
    <submittedName>
        <fullName evidence="3">SagB family peptide dehydrogenase</fullName>
    </submittedName>
</protein>
<feature type="domain" description="Nitroreductase" evidence="2">
    <location>
        <begin position="378"/>
        <end position="537"/>
    </location>
</feature>
<evidence type="ECO:0000313" key="3">
    <source>
        <dbReference type="EMBL" id="USY21416.1"/>
    </source>
</evidence>
<feature type="region of interest" description="Disordered" evidence="1">
    <location>
        <begin position="322"/>
        <end position="341"/>
    </location>
</feature>
<gene>
    <name evidence="3" type="ORF">NE857_07325</name>
</gene>
<evidence type="ECO:0000256" key="1">
    <source>
        <dbReference type="SAM" id="MobiDB-lite"/>
    </source>
</evidence>